<dbReference type="AlphaFoldDB" id="X1CK00"/>
<evidence type="ECO:0000313" key="1">
    <source>
        <dbReference type="EMBL" id="GAG96538.1"/>
    </source>
</evidence>
<dbReference type="EMBL" id="BART01019812">
    <property type="protein sequence ID" value="GAG96538.1"/>
    <property type="molecule type" value="Genomic_DNA"/>
</dbReference>
<reference evidence="1" key="1">
    <citation type="journal article" date="2014" name="Front. Microbiol.">
        <title>High frequency of phylogenetically diverse reductive dehalogenase-homologous genes in deep subseafloor sedimentary metagenomes.</title>
        <authorList>
            <person name="Kawai M."/>
            <person name="Futagami T."/>
            <person name="Toyoda A."/>
            <person name="Takaki Y."/>
            <person name="Nishi S."/>
            <person name="Hori S."/>
            <person name="Arai W."/>
            <person name="Tsubouchi T."/>
            <person name="Morono Y."/>
            <person name="Uchiyama I."/>
            <person name="Ito T."/>
            <person name="Fujiyama A."/>
            <person name="Inagaki F."/>
            <person name="Takami H."/>
        </authorList>
    </citation>
    <scope>NUCLEOTIDE SEQUENCE</scope>
    <source>
        <strain evidence="1">Expedition CK06-06</strain>
    </source>
</reference>
<gene>
    <name evidence="1" type="ORF">S01H4_36970</name>
</gene>
<protein>
    <submittedName>
        <fullName evidence="1">Uncharacterized protein</fullName>
    </submittedName>
</protein>
<comment type="caution">
    <text evidence="1">The sequence shown here is derived from an EMBL/GenBank/DDBJ whole genome shotgun (WGS) entry which is preliminary data.</text>
</comment>
<accession>X1CK00</accession>
<name>X1CK00_9ZZZZ</name>
<proteinExistence type="predicted"/>
<organism evidence="1">
    <name type="scientific">marine sediment metagenome</name>
    <dbReference type="NCBI Taxonomy" id="412755"/>
    <lineage>
        <taxon>unclassified sequences</taxon>
        <taxon>metagenomes</taxon>
        <taxon>ecological metagenomes</taxon>
    </lineage>
</organism>
<sequence length="78" mass="9228">MFLENGENWAYDYSKYFGETCIELNYTTSEITKRIPFNYSSQDLIKKYCDMPSFFEFKKWNNGCSLSLSETSKSEAKE</sequence>